<keyword evidence="3" id="KW-1185">Reference proteome</keyword>
<dbReference type="EMBL" id="VNJK01000001">
    <property type="protein sequence ID" value="TVX94507.1"/>
    <property type="molecule type" value="Genomic_DNA"/>
</dbReference>
<evidence type="ECO:0000313" key="3">
    <source>
        <dbReference type="Proteomes" id="UP000318102"/>
    </source>
</evidence>
<keyword evidence="1" id="KW-0812">Transmembrane</keyword>
<evidence type="ECO:0000313" key="2">
    <source>
        <dbReference type="EMBL" id="TVX94507.1"/>
    </source>
</evidence>
<feature type="transmembrane region" description="Helical" evidence="1">
    <location>
        <begin position="16"/>
        <end position="36"/>
    </location>
</feature>
<protein>
    <submittedName>
        <fullName evidence="2">Uncharacterized protein</fullName>
    </submittedName>
</protein>
<proteinExistence type="predicted"/>
<sequence length="142" mass="15829">MYTLDFPSATSEISRILLLHQFVVTFGLVGVIGYVVNIWKADQTAKMLGWPGGPFQVKYGFSQVGLGIMGIMAIWFQGNFWVGVLVTMYIYGLSGLWSHSYVMIKNRKADADSVCNIIMDIVYQTFITVLSILAGGIWVFVN</sequence>
<evidence type="ECO:0000256" key="1">
    <source>
        <dbReference type="SAM" id="Phobius"/>
    </source>
</evidence>
<feature type="transmembrane region" description="Helical" evidence="1">
    <location>
        <begin position="81"/>
        <end position="100"/>
    </location>
</feature>
<accession>A0A559J3Q6</accession>
<keyword evidence="1" id="KW-1133">Transmembrane helix</keyword>
<dbReference type="AlphaFoldDB" id="A0A559J3Q6"/>
<organism evidence="2 3">
    <name type="scientific">Paenibacillus agilis</name>
    <dbReference type="NCBI Taxonomy" id="3020863"/>
    <lineage>
        <taxon>Bacteria</taxon>
        <taxon>Bacillati</taxon>
        <taxon>Bacillota</taxon>
        <taxon>Bacilli</taxon>
        <taxon>Bacillales</taxon>
        <taxon>Paenibacillaceae</taxon>
        <taxon>Paenibacillus</taxon>
    </lineage>
</organism>
<keyword evidence="1" id="KW-0472">Membrane</keyword>
<name>A0A559J3Q6_9BACL</name>
<feature type="transmembrane region" description="Helical" evidence="1">
    <location>
        <begin position="121"/>
        <end position="141"/>
    </location>
</feature>
<dbReference type="Proteomes" id="UP000318102">
    <property type="component" value="Unassembled WGS sequence"/>
</dbReference>
<dbReference type="OrthoDB" id="2602584at2"/>
<comment type="caution">
    <text evidence="2">The sequence shown here is derived from an EMBL/GenBank/DDBJ whole genome shotgun (WGS) entry which is preliminary data.</text>
</comment>
<gene>
    <name evidence="2" type="ORF">FPZ44_00495</name>
</gene>
<feature type="transmembrane region" description="Helical" evidence="1">
    <location>
        <begin position="57"/>
        <end position="75"/>
    </location>
</feature>
<dbReference type="InterPro" id="IPR046740">
    <property type="entry name" value="DUF6790"/>
</dbReference>
<dbReference type="Pfam" id="PF20589">
    <property type="entry name" value="DUF6790"/>
    <property type="match status" value="1"/>
</dbReference>
<reference evidence="2 3" key="1">
    <citation type="submission" date="2019-07" db="EMBL/GenBank/DDBJ databases">
        <authorList>
            <person name="Kim J."/>
        </authorList>
    </citation>
    <scope>NUCLEOTIDE SEQUENCE [LARGE SCALE GENOMIC DNA]</scope>
    <source>
        <strain evidence="2 3">N4</strain>
    </source>
</reference>